<keyword evidence="1" id="KW-0732">Signal</keyword>
<dbReference type="EMBL" id="HBED01032346">
    <property type="protein sequence ID" value="CAD8317411.1"/>
    <property type="molecule type" value="Transcribed_RNA"/>
</dbReference>
<dbReference type="InterPro" id="IPR035992">
    <property type="entry name" value="Ricin_B-like_lectins"/>
</dbReference>
<feature type="chain" id="PRO_5030935077" description="Ricin B lectin domain-containing protein" evidence="1">
    <location>
        <begin position="20"/>
        <end position="192"/>
    </location>
</feature>
<dbReference type="Pfam" id="PF00652">
    <property type="entry name" value="Ricin_B_lectin"/>
    <property type="match status" value="1"/>
</dbReference>
<gene>
    <name evidence="3" type="ORF">TDUB1175_LOCUS16205</name>
</gene>
<feature type="domain" description="Ricin B lectin" evidence="2">
    <location>
        <begin position="54"/>
        <end position="150"/>
    </location>
</feature>
<feature type="signal peptide" evidence="1">
    <location>
        <begin position="1"/>
        <end position="19"/>
    </location>
</feature>
<accession>A0A7R9W8R3</accession>
<dbReference type="AlphaFoldDB" id="A0A7R9W8R3"/>
<reference evidence="3" key="1">
    <citation type="submission" date="2021-01" db="EMBL/GenBank/DDBJ databases">
        <authorList>
            <person name="Corre E."/>
            <person name="Pelletier E."/>
            <person name="Niang G."/>
            <person name="Scheremetjew M."/>
            <person name="Finn R."/>
            <person name="Kale V."/>
            <person name="Holt S."/>
            <person name="Cochrane G."/>
            <person name="Meng A."/>
            <person name="Brown T."/>
            <person name="Cohen L."/>
        </authorList>
    </citation>
    <scope>NUCLEOTIDE SEQUENCE</scope>
    <source>
        <strain evidence="3">CCMP147</strain>
    </source>
</reference>
<evidence type="ECO:0000313" key="3">
    <source>
        <dbReference type="EMBL" id="CAD8317411.1"/>
    </source>
</evidence>
<dbReference type="Gene3D" id="2.80.10.50">
    <property type="match status" value="1"/>
</dbReference>
<dbReference type="InterPro" id="IPR000772">
    <property type="entry name" value="Ricin_B_lectin"/>
</dbReference>
<name>A0A7R9W8R3_9STRA</name>
<evidence type="ECO:0000259" key="2">
    <source>
        <dbReference type="Pfam" id="PF00652"/>
    </source>
</evidence>
<dbReference type="SUPFAM" id="SSF50370">
    <property type="entry name" value="Ricin B-like lectins"/>
    <property type="match status" value="1"/>
</dbReference>
<dbReference type="PROSITE" id="PS50231">
    <property type="entry name" value="RICIN_B_LECTIN"/>
    <property type="match status" value="1"/>
</dbReference>
<protein>
    <recommendedName>
        <fullName evidence="2">Ricin B lectin domain-containing protein</fullName>
    </recommendedName>
</protein>
<evidence type="ECO:0000256" key="1">
    <source>
        <dbReference type="SAM" id="SignalP"/>
    </source>
</evidence>
<sequence>MRPKSISFLGLAAVTFASATGKNGITERKTLRFVPLNEEEQRRLGSGGGYGYFADDSLKYCLELPRGDADNFAKLWINKCNPGKKKQLWKPDGDFDTGFVLRSGVDNDMCVEVRKKNQEGASLRLNKCRRKKSVQKWVFDGDFLSPEKGFGCAYPRNGRYRKFNAMVLVDCGDIPDFDSWDFVTDEEEFNSH</sequence>
<proteinExistence type="predicted"/>
<organism evidence="3">
    <name type="scientific">Pseudictyota dubia</name>
    <dbReference type="NCBI Taxonomy" id="2749911"/>
    <lineage>
        <taxon>Eukaryota</taxon>
        <taxon>Sar</taxon>
        <taxon>Stramenopiles</taxon>
        <taxon>Ochrophyta</taxon>
        <taxon>Bacillariophyta</taxon>
        <taxon>Mediophyceae</taxon>
        <taxon>Biddulphiophycidae</taxon>
        <taxon>Eupodiscales</taxon>
        <taxon>Odontellaceae</taxon>
        <taxon>Pseudictyota</taxon>
    </lineage>
</organism>